<keyword evidence="3" id="KW-0732">Signal</keyword>
<evidence type="ECO:0000256" key="1">
    <source>
        <dbReference type="SAM" id="MobiDB-lite"/>
    </source>
</evidence>
<gene>
    <name evidence="4" type="ORF">D8Y23_15995</name>
</gene>
<keyword evidence="2" id="KW-0472">Membrane</keyword>
<keyword evidence="2" id="KW-1133">Transmembrane helix</keyword>
<evidence type="ECO:0000313" key="5">
    <source>
        <dbReference type="Proteomes" id="UP000285970"/>
    </source>
</evidence>
<keyword evidence="2" id="KW-0812">Transmembrane</keyword>
<reference evidence="4 5" key="1">
    <citation type="journal article" date="2018" name="Front. Microbiol.">
        <title>Novel Insights Into Bacterial Dimethylsulfoniopropionate Catabolism in the East China Sea.</title>
        <authorList>
            <person name="Liu J."/>
            <person name="Liu J."/>
            <person name="Zhang S.H."/>
            <person name="Liang J."/>
            <person name="Lin H."/>
            <person name="Song D."/>
            <person name="Yang G.P."/>
            <person name="Todd J.D."/>
            <person name="Zhang X.H."/>
        </authorList>
    </citation>
    <scope>NUCLEOTIDE SEQUENCE [LARGE SCALE GENOMIC DNA]</scope>
    <source>
        <strain evidence="4 5">ZYFD042</strain>
    </source>
</reference>
<feature type="signal peptide" evidence="3">
    <location>
        <begin position="1"/>
        <end position="20"/>
    </location>
</feature>
<comment type="caution">
    <text evidence="4">The sequence shown here is derived from an EMBL/GenBank/DDBJ whole genome shotgun (WGS) entry which is preliminary data.</text>
</comment>
<proteinExistence type="predicted"/>
<organism evidence="4 5">
    <name type="scientific">Microbacterium enclense</name>
    <dbReference type="NCBI Taxonomy" id="993073"/>
    <lineage>
        <taxon>Bacteria</taxon>
        <taxon>Bacillati</taxon>
        <taxon>Actinomycetota</taxon>
        <taxon>Actinomycetes</taxon>
        <taxon>Micrococcales</taxon>
        <taxon>Microbacteriaceae</taxon>
        <taxon>Microbacterium</taxon>
    </lineage>
</organism>
<evidence type="ECO:0008006" key="6">
    <source>
        <dbReference type="Google" id="ProtNLM"/>
    </source>
</evidence>
<feature type="region of interest" description="Disordered" evidence="1">
    <location>
        <begin position="63"/>
        <end position="91"/>
    </location>
</feature>
<dbReference type="Proteomes" id="UP000285970">
    <property type="component" value="Unassembled WGS sequence"/>
</dbReference>
<dbReference type="EMBL" id="RBZY01000099">
    <property type="protein sequence ID" value="RWR15650.1"/>
    <property type="molecule type" value="Genomic_DNA"/>
</dbReference>
<protein>
    <recommendedName>
        <fullName evidence="6">Mercuric ion transport protein</fullName>
    </recommendedName>
</protein>
<name>A0A443J5A0_9MICO</name>
<feature type="transmembrane region" description="Helical" evidence="2">
    <location>
        <begin position="36"/>
        <end position="57"/>
    </location>
</feature>
<evidence type="ECO:0000256" key="2">
    <source>
        <dbReference type="SAM" id="Phobius"/>
    </source>
</evidence>
<dbReference type="AlphaFoldDB" id="A0A443J5A0"/>
<evidence type="ECO:0000313" key="4">
    <source>
        <dbReference type="EMBL" id="RWR15650.1"/>
    </source>
</evidence>
<accession>A0A443J5A0</accession>
<evidence type="ECO:0000256" key="3">
    <source>
        <dbReference type="SAM" id="SignalP"/>
    </source>
</evidence>
<feature type="chain" id="PRO_5039475433" description="Mercuric ion transport protein" evidence="3">
    <location>
        <begin position="21"/>
        <end position="91"/>
    </location>
</feature>
<sequence>MALGAAFLVVACCALGPLLAAGGAITGIGALLHNPWAIAGGVGLLILAALASTIAVIRNRRRHHTNDPDCCPPTQNTEGNADAQDDRSPRS</sequence>